<organism evidence="1 2">
    <name type="scientific">Fraserbacteria sp. (strain RBG_16_55_9)</name>
    <dbReference type="NCBI Taxonomy" id="1817864"/>
    <lineage>
        <taxon>Bacteria</taxon>
        <taxon>Candidatus Fraseribacteriota</taxon>
    </lineage>
</organism>
<dbReference type="AlphaFoldDB" id="A0A1F5UVR1"/>
<dbReference type="EMBL" id="MFGX01000060">
    <property type="protein sequence ID" value="OGF55244.1"/>
    <property type="molecule type" value="Genomic_DNA"/>
</dbReference>
<name>A0A1F5UVR1_FRAXR</name>
<comment type="caution">
    <text evidence="1">The sequence shown here is derived from an EMBL/GenBank/DDBJ whole genome shotgun (WGS) entry which is preliminary data.</text>
</comment>
<dbReference type="Proteomes" id="UP000179157">
    <property type="component" value="Unassembled WGS sequence"/>
</dbReference>
<proteinExistence type="predicted"/>
<gene>
    <name evidence="1" type="ORF">A2Z21_00375</name>
</gene>
<sequence length="94" mass="10067">MIEAIIELSHGMAKDRVRVGVRQVSLWSDPKRQYGGKSMQAEGTRSACGVGSPLPKKGELEFGSPMCSSELSLHPQELQAAACGDHSLPPFDVS</sequence>
<protein>
    <submittedName>
        <fullName evidence="1">Uncharacterized protein</fullName>
    </submittedName>
</protein>
<evidence type="ECO:0000313" key="1">
    <source>
        <dbReference type="EMBL" id="OGF55244.1"/>
    </source>
</evidence>
<accession>A0A1F5UVR1</accession>
<reference evidence="1 2" key="1">
    <citation type="journal article" date="2016" name="Nat. Commun.">
        <title>Thousands of microbial genomes shed light on interconnected biogeochemical processes in an aquifer system.</title>
        <authorList>
            <person name="Anantharaman K."/>
            <person name="Brown C.T."/>
            <person name="Hug L.A."/>
            <person name="Sharon I."/>
            <person name="Castelle C.J."/>
            <person name="Probst A.J."/>
            <person name="Thomas B.C."/>
            <person name="Singh A."/>
            <person name="Wilkins M.J."/>
            <person name="Karaoz U."/>
            <person name="Brodie E.L."/>
            <person name="Williams K.H."/>
            <person name="Hubbard S.S."/>
            <person name="Banfield J.F."/>
        </authorList>
    </citation>
    <scope>NUCLEOTIDE SEQUENCE [LARGE SCALE GENOMIC DNA]</scope>
    <source>
        <strain evidence="2">RBG_16_55_9</strain>
    </source>
</reference>
<evidence type="ECO:0000313" key="2">
    <source>
        <dbReference type="Proteomes" id="UP000179157"/>
    </source>
</evidence>